<evidence type="ECO:0000313" key="1">
    <source>
        <dbReference type="EMBL" id="BBZ76827.1"/>
    </source>
</evidence>
<dbReference type="KEGG" id="many:MANY_21640"/>
<dbReference type="EMBL" id="AP022620">
    <property type="protein sequence ID" value="BBZ76827.1"/>
    <property type="molecule type" value="Genomic_DNA"/>
</dbReference>
<name>A0A6N4W9I9_9MYCO</name>
<dbReference type="InterPro" id="IPR036689">
    <property type="entry name" value="ESAT-6-like_sf"/>
</dbReference>
<keyword evidence="2" id="KW-1185">Reference proteome</keyword>
<gene>
    <name evidence="1" type="ORF">MANY_21640</name>
</gene>
<organism evidence="1 2">
    <name type="scientific">Mycolicibacterium anyangense</name>
    <dbReference type="NCBI Taxonomy" id="1431246"/>
    <lineage>
        <taxon>Bacteria</taxon>
        <taxon>Bacillati</taxon>
        <taxon>Actinomycetota</taxon>
        <taxon>Actinomycetes</taxon>
        <taxon>Mycobacteriales</taxon>
        <taxon>Mycobacteriaceae</taxon>
        <taxon>Mycolicibacterium</taxon>
    </lineage>
</organism>
<dbReference type="Proteomes" id="UP000467249">
    <property type="component" value="Chromosome"/>
</dbReference>
<sequence>MEGRQRQRVTCAGAAPKLGLLATVKLLLKHIKGLTVTESLRVDPETLVASGAEVDQHSQNIFATHSCADERVDASLFSWAGQSQAAMTAMAAKWASLTQALSVRLYDHGESLRTAGVTFADMDSRDRATLDSVYRPQSSP</sequence>
<protein>
    <recommendedName>
        <fullName evidence="3">WXG100 family type VII secretion target</fullName>
    </recommendedName>
</protein>
<reference evidence="1 2" key="1">
    <citation type="journal article" date="2019" name="Emerg. Microbes Infect.">
        <title>Comprehensive subspecies identification of 175 nontuberculous mycobacteria species based on 7547 genomic profiles.</title>
        <authorList>
            <person name="Matsumoto Y."/>
            <person name="Kinjo T."/>
            <person name="Motooka D."/>
            <person name="Nabeya D."/>
            <person name="Jung N."/>
            <person name="Uechi K."/>
            <person name="Horii T."/>
            <person name="Iida T."/>
            <person name="Fujita J."/>
            <person name="Nakamura S."/>
        </authorList>
    </citation>
    <scope>NUCLEOTIDE SEQUENCE [LARGE SCALE GENOMIC DNA]</scope>
    <source>
        <strain evidence="1 2">JCM 30275</strain>
    </source>
</reference>
<evidence type="ECO:0000313" key="2">
    <source>
        <dbReference type="Proteomes" id="UP000467249"/>
    </source>
</evidence>
<dbReference type="Pfam" id="PF06013">
    <property type="entry name" value="WXG100"/>
    <property type="match status" value="1"/>
</dbReference>
<dbReference type="SUPFAM" id="SSF140453">
    <property type="entry name" value="EsxAB dimer-like"/>
    <property type="match status" value="1"/>
</dbReference>
<proteinExistence type="predicted"/>
<dbReference type="AlphaFoldDB" id="A0A6N4W9I9"/>
<accession>A0A6N4W9I9</accession>
<evidence type="ECO:0008006" key="3">
    <source>
        <dbReference type="Google" id="ProtNLM"/>
    </source>
</evidence>
<dbReference type="InterPro" id="IPR010310">
    <property type="entry name" value="T7SS_ESAT-6-like"/>
</dbReference>
<dbReference type="Gene3D" id="1.10.287.1060">
    <property type="entry name" value="ESAT-6-like"/>
    <property type="match status" value="1"/>
</dbReference>